<proteinExistence type="predicted"/>
<keyword evidence="3" id="KW-1185">Reference proteome</keyword>
<sequence>MIAPVTEAKVTGSSPIIYDPCGGNTESKQKGGAGYFGVAVTFAREQPCLASPQWEAKLELGRERNRRITRIKALDSDGKISHREKRKRKEGGLVNNAREESE</sequence>
<evidence type="ECO:0000256" key="1">
    <source>
        <dbReference type="SAM" id="MobiDB-lite"/>
    </source>
</evidence>
<reference evidence="2 3" key="1">
    <citation type="journal article" date="2023" name="Plants (Basel)">
        <title>Bridging the Gap: Combining Genomics and Transcriptomics Approaches to Understand Stylosanthes scabra, an Orphan Legume from the Brazilian Caatinga.</title>
        <authorList>
            <person name="Ferreira-Neto J.R.C."/>
            <person name="da Silva M.D."/>
            <person name="Binneck E."/>
            <person name="de Melo N.F."/>
            <person name="da Silva R.H."/>
            <person name="de Melo A.L.T.M."/>
            <person name="Pandolfi V."/>
            <person name="Bustamante F.O."/>
            <person name="Brasileiro-Vidal A.C."/>
            <person name="Benko-Iseppon A.M."/>
        </authorList>
    </citation>
    <scope>NUCLEOTIDE SEQUENCE [LARGE SCALE GENOMIC DNA]</scope>
    <source>
        <tissue evidence="2">Leaves</tissue>
    </source>
</reference>
<accession>A0ABU6QIY8</accession>
<dbReference type="EMBL" id="JASCZI010000428">
    <property type="protein sequence ID" value="MED6111757.1"/>
    <property type="molecule type" value="Genomic_DNA"/>
</dbReference>
<comment type="caution">
    <text evidence="2">The sequence shown here is derived from an EMBL/GenBank/DDBJ whole genome shotgun (WGS) entry which is preliminary data.</text>
</comment>
<protein>
    <submittedName>
        <fullName evidence="2">Uncharacterized protein</fullName>
    </submittedName>
</protein>
<feature type="region of interest" description="Disordered" evidence="1">
    <location>
        <begin position="77"/>
        <end position="102"/>
    </location>
</feature>
<evidence type="ECO:0000313" key="2">
    <source>
        <dbReference type="EMBL" id="MED6111757.1"/>
    </source>
</evidence>
<evidence type="ECO:0000313" key="3">
    <source>
        <dbReference type="Proteomes" id="UP001341840"/>
    </source>
</evidence>
<dbReference type="Proteomes" id="UP001341840">
    <property type="component" value="Unassembled WGS sequence"/>
</dbReference>
<gene>
    <name evidence="2" type="ORF">PIB30_055201</name>
</gene>
<organism evidence="2 3">
    <name type="scientific">Stylosanthes scabra</name>
    <dbReference type="NCBI Taxonomy" id="79078"/>
    <lineage>
        <taxon>Eukaryota</taxon>
        <taxon>Viridiplantae</taxon>
        <taxon>Streptophyta</taxon>
        <taxon>Embryophyta</taxon>
        <taxon>Tracheophyta</taxon>
        <taxon>Spermatophyta</taxon>
        <taxon>Magnoliopsida</taxon>
        <taxon>eudicotyledons</taxon>
        <taxon>Gunneridae</taxon>
        <taxon>Pentapetalae</taxon>
        <taxon>rosids</taxon>
        <taxon>fabids</taxon>
        <taxon>Fabales</taxon>
        <taxon>Fabaceae</taxon>
        <taxon>Papilionoideae</taxon>
        <taxon>50 kb inversion clade</taxon>
        <taxon>dalbergioids sensu lato</taxon>
        <taxon>Dalbergieae</taxon>
        <taxon>Pterocarpus clade</taxon>
        <taxon>Stylosanthes</taxon>
    </lineage>
</organism>
<name>A0ABU6QIY8_9FABA</name>